<organism evidence="2">
    <name type="scientific">Cyberlindnera fabianii</name>
    <name type="common">Yeast</name>
    <name type="synonym">Hansenula fabianii</name>
    <dbReference type="NCBI Taxonomy" id="36022"/>
    <lineage>
        <taxon>Eukaryota</taxon>
        <taxon>Fungi</taxon>
        <taxon>Dikarya</taxon>
        <taxon>Ascomycota</taxon>
        <taxon>Saccharomycotina</taxon>
        <taxon>Saccharomycetes</taxon>
        <taxon>Phaffomycetales</taxon>
        <taxon>Phaffomycetaceae</taxon>
        <taxon>Cyberlindnera</taxon>
    </lineage>
</organism>
<dbReference type="AlphaFoldDB" id="A0A061AQ22"/>
<protein>
    <submittedName>
        <fullName evidence="2">CYFA0S03e05721g1_1</fullName>
    </submittedName>
</protein>
<feature type="transmembrane region" description="Helical" evidence="1">
    <location>
        <begin position="236"/>
        <end position="260"/>
    </location>
</feature>
<reference evidence="2" key="1">
    <citation type="journal article" date="2014" name="Genome Announc.">
        <title>Genome sequence of the yeast Cyberlindnera fabianii (Hansenula fabianii).</title>
        <authorList>
            <person name="Freel K.C."/>
            <person name="Sarilar V."/>
            <person name="Neuveglise C."/>
            <person name="Devillers H."/>
            <person name="Friedrich A."/>
            <person name="Schacherer J."/>
        </authorList>
    </citation>
    <scope>NUCLEOTIDE SEQUENCE</scope>
    <source>
        <strain evidence="2">YJS4271</strain>
    </source>
</reference>
<name>A0A061AQ22_CYBFA</name>
<proteinExistence type="predicted"/>
<keyword evidence="1" id="KW-0472">Membrane</keyword>
<feature type="transmembrane region" description="Helical" evidence="1">
    <location>
        <begin position="206"/>
        <end position="224"/>
    </location>
</feature>
<dbReference type="OrthoDB" id="10637422at2759"/>
<gene>
    <name evidence="2" type="ORF">CYFA0S_03e05721g</name>
</gene>
<accession>A0A061AQ22</accession>
<feature type="transmembrane region" description="Helical" evidence="1">
    <location>
        <begin position="39"/>
        <end position="56"/>
    </location>
</feature>
<keyword evidence="1" id="KW-0812">Transmembrane</keyword>
<evidence type="ECO:0000256" key="1">
    <source>
        <dbReference type="SAM" id="Phobius"/>
    </source>
</evidence>
<feature type="transmembrane region" description="Helical" evidence="1">
    <location>
        <begin position="312"/>
        <end position="334"/>
    </location>
</feature>
<sequence length="366" mass="41334">MNWYTLVANTLIIFNLVSQHQQILRLYRYQELDSSRLHTLYKFYFLLCFLFAVSSVDLHHFKLPSLPTPEIITTENMVSSMVFLIISMMFIVSMHTAKPINTSISDEFPAELERQLLLSTDTFKSRQPVVQVVSSPIVKHISPAGSNLVSKNLSHSALRSKDISPIQSYGNQPILREMLQTSPAISTHPHTSPSSNRGRKFSAVKTPILATLLNAENVIAIMSSDTDSQQQQPLSSWLTALPIIITTCYIVSQILYTISIVKTNVYTPYRNFLLTSIWSMVLGTLIIVTTICEAYDIAGPFSSLIQYPLHEWVNYAFGIALVIHGITSFVYWIILTRRKTVFYPDTVIDSVQVYNSISSPSLHSVY</sequence>
<feature type="transmembrane region" description="Helical" evidence="1">
    <location>
        <begin position="76"/>
        <end position="94"/>
    </location>
</feature>
<dbReference type="EMBL" id="LK052888">
    <property type="protein sequence ID" value="CDR39648.1"/>
    <property type="molecule type" value="Genomic_DNA"/>
</dbReference>
<evidence type="ECO:0000313" key="2">
    <source>
        <dbReference type="EMBL" id="CDR39648.1"/>
    </source>
</evidence>
<keyword evidence="1" id="KW-1133">Transmembrane helix</keyword>
<feature type="transmembrane region" description="Helical" evidence="1">
    <location>
        <begin position="272"/>
        <end position="292"/>
    </location>
</feature>